<gene>
    <name evidence="2" type="ORF">BN2614_LOCUS5</name>
</gene>
<dbReference type="AlphaFoldDB" id="A0A9X9M1C2"/>
<reference evidence="2 3" key="1">
    <citation type="submission" date="2018-10" db="EMBL/GenBank/DDBJ databases">
        <authorList>
            <person name="Ekblom R."/>
            <person name="Jareborg N."/>
        </authorList>
    </citation>
    <scope>NUCLEOTIDE SEQUENCE [LARGE SCALE GENOMIC DNA]</scope>
    <source>
        <tissue evidence="2">Muscle</tissue>
    </source>
</reference>
<evidence type="ECO:0000313" key="3">
    <source>
        <dbReference type="Proteomes" id="UP000269945"/>
    </source>
</evidence>
<name>A0A9X9M1C2_GULGU</name>
<evidence type="ECO:0000256" key="1">
    <source>
        <dbReference type="SAM" id="MobiDB-lite"/>
    </source>
</evidence>
<accession>A0A9X9M1C2</accession>
<comment type="caution">
    <text evidence="2">The sequence shown here is derived from an EMBL/GenBank/DDBJ whole genome shotgun (WGS) entry which is preliminary data.</text>
</comment>
<dbReference type="Proteomes" id="UP000269945">
    <property type="component" value="Unassembled WGS sequence"/>
</dbReference>
<organism evidence="2 3">
    <name type="scientific">Gulo gulo</name>
    <name type="common">Wolverine</name>
    <name type="synonym">Gluton</name>
    <dbReference type="NCBI Taxonomy" id="48420"/>
    <lineage>
        <taxon>Eukaryota</taxon>
        <taxon>Metazoa</taxon>
        <taxon>Chordata</taxon>
        <taxon>Craniata</taxon>
        <taxon>Vertebrata</taxon>
        <taxon>Euteleostomi</taxon>
        <taxon>Mammalia</taxon>
        <taxon>Eutheria</taxon>
        <taxon>Laurasiatheria</taxon>
        <taxon>Carnivora</taxon>
        <taxon>Caniformia</taxon>
        <taxon>Musteloidea</taxon>
        <taxon>Mustelidae</taxon>
        <taxon>Guloninae</taxon>
        <taxon>Gulo</taxon>
    </lineage>
</organism>
<keyword evidence="3" id="KW-1185">Reference proteome</keyword>
<feature type="region of interest" description="Disordered" evidence="1">
    <location>
        <begin position="36"/>
        <end position="59"/>
    </location>
</feature>
<proteinExistence type="predicted"/>
<evidence type="ECO:0000313" key="2">
    <source>
        <dbReference type="EMBL" id="VCX15912.1"/>
    </source>
</evidence>
<feature type="compositionally biased region" description="Polar residues" evidence="1">
    <location>
        <begin position="41"/>
        <end position="51"/>
    </location>
</feature>
<protein>
    <submittedName>
        <fullName evidence="2">Uncharacterized protein</fullName>
    </submittedName>
</protein>
<feature type="non-terminal residue" evidence="2">
    <location>
        <position position="1"/>
    </location>
</feature>
<dbReference type="EMBL" id="CYRY02036191">
    <property type="protein sequence ID" value="VCX15912.1"/>
    <property type="molecule type" value="Genomic_DNA"/>
</dbReference>
<sequence length="139" mass="15281">NQRLKKKSCLPLCSLPETFSPSPGPGQLYGVVQKQGEQRGHLTSQKSQVGSSGIREHGKGTATRQGAYIIVMAVGACALCQAKPAWILGFRGSKLKNTWLKCKERQMQHGLGIEIPGFWSLSEPQFPFLRSEVVRLGHH</sequence>